<dbReference type="InterPro" id="IPR010998">
    <property type="entry name" value="Integrase_recombinase_N"/>
</dbReference>
<dbReference type="EMBL" id="JADEYS010000010">
    <property type="protein sequence ID" value="MBE9397790.1"/>
    <property type="molecule type" value="Genomic_DNA"/>
</dbReference>
<dbReference type="PROSITE" id="PS51900">
    <property type="entry name" value="CB"/>
    <property type="match status" value="1"/>
</dbReference>
<evidence type="ECO:0000256" key="1">
    <source>
        <dbReference type="ARBA" id="ARBA00008857"/>
    </source>
</evidence>
<keyword evidence="2" id="KW-0229">DNA integration</keyword>
<protein>
    <submittedName>
        <fullName evidence="8">Tyrosine-type recombinase/integrase</fullName>
    </submittedName>
</protein>
<dbReference type="Gene3D" id="1.10.443.10">
    <property type="entry name" value="Intergrase catalytic core"/>
    <property type="match status" value="1"/>
</dbReference>
<gene>
    <name evidence="8" type="ORF">IOQ59_11030</name>
</gene>
<evidence type="ECO:0000313" key="9">
    <source>
        <dbReference type="Proteomes" id="UP000640333"/>
    </source>
</evidence>
<dbReference type="PANTHER" id="PTHR30349">
    <property type="entry name" value="PHAGE INTEGRASE-RELATED"/>
    <property type="match status" value="1"/>
</dbReference>
<proteinExistence type="inferred from homology"/>
<dbReference type="RefSeq" id="WP_193953346.1">
    <property type="nucleotide sequence ID" value="NZ_JADEYS010000010.1"/>
</dbReference>
<dbReference type="InterPro" id="IPR011010">
    <property type="entry name" value="DNA_brk_join_enz"/>
</dbReference>
<evidence type="ECO:0000256" key="4">
    <source>
        <dbReference type="ARBA" id="ARBA00023172"/>
    </source>
</evidence>
<dbReference type="AlphaFoldDB" id="A0A8J7K614"/>
<evidence type="ECO:0000313" key="8">
    <source>
        <dbReference type="EMBL" id="MBE9397790.1"/>
    </source>
</evidence>
<dbReference type="Proteomes" id="UP000640333">
    <property type="component" value="Unassembled WGS sequence"/>
</dbReference>
<keyword evidence="3 5" id="KW-0238">DNA-binding</keyword>
<dbReference type="PROSITE" id="PS51898">
    <property type="entry name" value="TYR_RECOMBINASE"/>
    <property type="match status" value="1"/>
</dbReference>
<dbReference type="InterPro" id="IPR044068">
    <property type="entry name" value="CB"/>
</dbReference>
<evidence type="ECO:0000256" key="3">
    <source>
        <dbReference type="ARBA" id="ARBA00023125"/>
    </source>
</evidence>
<evidence type="ECO:0000256" key="2">
    <source>
        <dbReference type="ARBA" id="ARBA00022908"/>
    </source>
</evidence>
<reference evidence="8" key="1">
    <citation type="submission" date="2020-10" db="EMBL/GenBank/DDBJ databases">
        <title>Bacterium isolated from coastal waters sediment.</title>
        <authorList>
            <person name="Chen R.-J."/>
            <person name="Lu D.-C."/>
            <person name="Zhu K.-L."/>
            <person name="Du Z.-J."/>
        </authorList>
    </citation>
    <scope>NUCLEOTIDE SEQUENCE</scope>
    <source>
        <strain evidence="8">N1Y112</strain>
    </source>
</reference>
<sequence length="468" mass="54135">MAKSVVFNGFEGFAEPGVEVRGLSIRIYFNYRSKQEKPRFCSIENVHSVKQFQDLLDEASDIQRLLDRMSKRGTLTDEIYATHLPESELAKNRGGSRATVNFKQLAQRYLDDQEPLVRRGDISGGTVESRRKALITSQHMNKLSAMRDMPKNHKHTLLYQQGLGDMRIGDITFDVLRKLQTYLYDYAPRETGKFGYSEKYVNNILDAIRQVFKYALQHQIVEKDPSENIKTLRVPTKNKLEEQMFFDFEEQEAIYQACIDDNKPCLAEAFKFGCWTGLRKEELLALAWEDINLEANSVTVTRAYTREDEFHHPKTKTSYRSIELLDDARDALDRAYQHTSEAEPKTFMVKRPEQNGRVPEELRLVFQNFAKGGPIPRAWNEGSLRKAWNRIKKLSGVDLPFKYVRHTYGSMRMSAGGMEEEVADEMGHNGTTMVHRHYTVQSNKFNKQMIASKNKAMSKLKEELAELE</sequence>
<feature type="domain" description="Core-binding (CB)" evidence="7">
    <location>
        <begin position="100"/>
        <end position="216"/>
    </location>
</feature>
<accession>A0A8J7K614</accession>
<evidence type="ECO:0000259" key="7">
    <source>
        <dbReference type="PROSITE" id="PS51900"/>
    </source>
</evidence>
<dbReference type="GO" id="GO:0015074">
    <property type="term" value="P:DNA integration"/>
    <property type="evidence" value="ECO:0007669"/>
    <property type="project" value="UniProtKB-KW"/>
</dbReference>
<dbReference type="GO" id="GO:0003677">
    <property type="term" value="F:DNA binding"/>
    <property type="evidence" value="ECO:0007669"/>
    <property type="project" value="UniProtKB-UniRule"/>
</dbReference>
<dbReference type="GO" id="GO:0006310">
    <property type="term" value="P:DNA recombination"/>
    <property type="evidence" value="ECO:0007669"/>
    <property type="project" value="UniProtKB-KW"/>
</dbReference>
<dbReference type="InterPro" id="IPR002104">
    <property type="entry name" value="Integrase_catalytic"/>
</dbReference>
<dbReference type="InterPro" id="IPR013762">
    <property type="entry name" value="Integrase-like_cat_sf"/>
</dbReference>
<dbReference type="Gene3D" id="1.10.150.130">
    <property type="match status" value="1"/>
</dbReference>
<organism evidence="8 9">
    <name type="scientific">Pontibacterium sinense</name>
    <dbReference type="NCBI Taxonomy" id="2781979"/>
    <lineage>
        <taxon>Bacteria</taxon>
        <taxon>Pseudomonadati</taxon>
        <taxon>Pseudomonadota</taxon>
        <taxon>Gammaproteobacteria</taxon>
        <taxon>Oceanospirillales</taxon>
        <taxon>Oceanospirillaceae</taxon>
        <taxon>Pontibacterium</taxon>
    </lineage>
</organism>
<keyword evidence="4" id="KW-0233">DNA recombination</keyword>
<name>A0A8J7K614_9GAMM</name>
<dbReference type="SUPFAM" id="SSF56349">
    <property type="entry name" value="DNA breaking-rejoining enzymes"/>
    <property type="match status" value="1"/>
</dbReference>
<feature type="domain" description="Tyr recombinase" evidence="6">
    <location>
        <begin position="241"/>
        <end position="451"/>
    </location>
</feature>
<comment type="similarity">
    <text evidence="1">Belongs to the 'phage' integrase family.</text>
</comment>
<evidence type="ECO:0000256" key="5">
    <source>
        <dbReference type="PROSITE-ProRule" id="PRU01248"/>
    </source>
</evidence>
<comment type="caution">
    <text evidence="8">The sequence shown here is derived from an EMBL/GenBank/DDBJ whole genome shotgun (WGS) entry which is preliminary data.</text>
</comment>
<dbReference type="Pfam" id="PF00589">
    <property type="entry name" value="Phage_integrase"/>
    <property type="match status" value="1"/>
</dbReference>
<dbReference type="PANTHER" id="PTHR30349:SF41">
    <property type="entry name" value="INTEGRASE_RECOMBINASE PROTEIN MJ0367-RELATED"/>
    <property type="match status" value="1"/>
</dbReference>
<dbReference type="InterPro" id="IPR050090">
    <property type="entry name" value="Tyrosine_recombinase_XerCD"/>
</dbReference>
<keyword evidence="9" id="KW-1185">Reference proteome</keyword>
<evidence type="ECO:0000259" key="6">
    <source>
        <dbReference type="PROSITE" id="PS51898"/>
    </source>
</evidence>